<dbReference type="PANTHER" id="PTHR19303:SF74">
    <property type="entry name" value="POGO TRANSPOSABLE ELEMENT WITH KRAB DOMAIN"/>
    <property type="match status" value="1"/>
</dbReference>
<gene>
    <name evidence="6" type="ORF">PAPOLLO_LOCUS20396</name>
</gene>
<feature type="domain" description="HTH CENPB-type" evidence="5">
    <location>
        <begin position="271"/>
        <end position="348"/>
    </location>
</feature>
<dbReference type="InterPro" id="IPR050863">
    <property type="entry name" value="CenT-Element_Derived"/>
</dbReference>
<evidence type="ECO:0000256" key="2">
    <source>
        <dbReference type="ARBA" id="ARBA00023125"/>
    </source>
</evidence>
<dbReference type="Pfam" id="PF03221">
    <property type="entry name" value="HTH_Tnp_Tc5"/>
    <property type="match status" value="1"/>
</dbReference>
<dbReference type="InterPro" id="IPR006600">
    <property type="entry name" value="HTH_CenpB_DNA-bd_dom"/>
</dbReference>
<evidence type="ECO:0000313" key="7">
    <source>
        <dbReference type="Proteomes" id="UP000691718"/>
    </source>
</evidence>
<dbReference type="AlphaFoldDB" id="A0A8S3XR75"/>
<dbReference type="Pfam" id="PF05225">
    <property type="entry name" value="HTH_psq"/>
    <property type="match status" value="1"/>
</dbReference>
<feature type="region of interest" description="Disordered" evidence="4">
    <location>
        <begin position="52"/>
        <end position="76"/>
    </location>
</feature>
<comment type="caution">
    <text evidence="6">The sequence shown here is derived from an EMBL/GenBank/DDBJ whole genome shotgun (WGS) entry which is preliminary data.</text>
</comment>
<dbReference type="Proteomes" id="UP000691718">
    <property type="component" value="Unassembled WGS sequence"/>
</dbReference>
<evidence type="ECO:0000256" key="4">
    <source>
        <dbReference type="SAM" id="MobiDB-lite"/>
    </source>
</evidence>
<sequence>MQARKQFGIKKVWSSNGFIGVRLPDGSRQCIQCNEDLNQLVREYSKARCDEKPQPAVEETKVSREPGNTRSEVPRTRRTCQEDVKMTENVHHVDEVVMELPSTFTRPLGTPRSLTKRLKQQQNPSEKRLIIMYALRQKTRHLKIKVANLEQSLEELKAIAISNITIEESIKGSSSSDESKHSDGIVLLSMGVEVNTLSVLASTATTPGIPSGEETVEPPDMAPRKNYTQEQMAKAIEEVRQGQKISAAAVKYGVPRITLYNKINGISPVECNMGPDTILTKEIEMILVKWILYMADNHFPITKDQLLDSVQKIIIEKDQGLSCPFTNKRPGKKWYKSFLKRHPEIAQRTAQNLTKARGDVTEDDLKEWFKTNTDYLKNRGLYDTIMTDPRRIFNTDESAFFLQPKPGRVLVRKGEKNVYNSSGDEKENLTVLITANAAGDLAPPMIVFPYERIPTVIANSVPTGWAIGKSDTGWMCARTFYEYVCNVFNPWLDKNYIPKPIVFFLDGHRSHMTLHLSDFCKENGIEIIALYPNSTHLLQPMDVAIFRPLKLFWKNQVRIWKTENPGKRLKKENFAQNLESVLVKLSTDTIKNGFRKSGLYPFGPEYVDLSKISAQNRTEQDESSVIKNTQFMKTLESEIKSIFSHKKLTLFNKLYYKQRADVENFLPNEDQSLYIIWAKTKNLLGGNEQQNILEPNTQTQATQDQTTQGQTRLEQYIQRENTQVPTIQRLSTQGQMTPEQNTHELNAQREHKEEQSAEVQVTTEQNIQGLNENGQNIQVNTETQNAREQIMPEQNTQAPSFNVQGKNIEAQNAQEQITIEQNTQTQNEQGQKKEIIDQGQGNNEQSFSTVYATPHKSVITFSPVSYPSTSATFPKDVVIPSPFKRVLFWPEPETKKRRTKERVPSAITNNGDMEVKYAASSDSEYAESGKSDSENEPLSKIVSNKKTLCTKKIKDVTNGSYVIVKYEGEYFPGSIEKTEGDLYEISTMVLCAGHSFRWPDKPDKIWYKAEDVIEKINDPLLLNKRGFYKIKEMEKYLPDIYSI</sequence>
<keyword evidence="3" id="KW-0539">Nucleus</keyword>
<keyword evidence="2" id="KW-0238">DNA-binding</keyword>
<name>A0A8S3XR75_PARAO</name>
<dbReference type="PROSITE" id="PS51253">
    <property type="entry name" value="HTH_CENPB"/>
    <property type="match status" value="1"/>
</dbReference>
<organism evidence="6 7">
    <name type="scientific">Parnassius apollo</name>
    <name type="common">Apollo butterfly</name>
    <name type="synonym">Papilio apollo</name>
    <dbReference type="NCBI Taxonomy" id="110799"/>
    <lineage>
        <taxon>Eukaryota</taxon>
        <taxon>Metazoa</taxon>
        <taxon>Ecdysozoa</taxon>
        <taxon>Arthropoda</taxon>
        <taxon>Hexapoda</taxon>
        <taxon>Insecta</taxon>
        <taxon>Pterygota</taxon>
        <taxon>Neoptera</taxon>
        <taxon>Endopterygota</taxon>
        <taxon>Lepidoptera</taxon>
        <taxon>Glossata</taxon>
        <taxon>Ditrysia</taxon>
        <taxon>Papilionoidea</taxon>
        <taxon>Papilionidae</taxon>
        <taxon>Parnassiinae</taxon>
        <taxon>Parnassini</taxon>
        <taxon>Parnassius</taxon>
        <taxon>Parnassius</taxon>
    </lineage>
</organism>
<comment type="subcellular location">
    <subcellularLocation>
        <location evidence="1">Nucleus</location>
    </subcellularLocation>
</comment>
<evidence type="ECO:0000259" key="5">
    <source>
        <dbReference type="PROSITE" id="PS51253"/>
    </source>
</evidence>
<dbReference type="EMBL" id="CAJQZP010001271">
    <property type="protein sequence ID" value="CAG5034779.1"/>
    <property type="molecule type" value="Genomic_DNA"/>
</dbReference>
<feature type="compositionally biased region" description="Basic and acidic residues" evidence="4">
    <location>
        <begin position="52"/>
        <end position="64"/>
    </location>
</feature>
<protein>
    <submittedName>
        <fullName evidence="6">(apollo) hypothetical protein</fullName>
    </submittedName>
</protein>
<feature type="region of interest" description="Disordered" evidence="4">
    <location>
        <begin position="823"/>
        <end position="842"/>
    </location>
</feature>
<dbReference type="GO" id="GO:0005634">
    <property type="term" value="C:nucleus"/>
    <property type="evidence" value="ECO:0007669"/>
    <property type="project" value="UniProtKB-SubCell"/>
</dbReference>
<dbReference type="Pfam" id="PF03184">
    <property type="entry name" value="DDE_1"/>
    <property type="match status" value="1"/>
</dbReference>
<evidence type="ECO:0000313" key="6">
    <source>
        <dbReference type="EMBL" id="CAG5034779.1"/>
    </source>
</evidence>
<reference evidence="6" key="1">
    <citation type="submission" date="2021-04" db="EMBL/GenBank/DDBJ databases">
        <authorList>
            <person name="Tunstrom K."/>
        </authorList>
    </citation>
    <scope>NUCLEOTIDE SEQUENCE</scope>
</reference>
<dbReference type="OrthoDB" id="71166at2759"/>
<keyword evidence="7" id="KW-1185">Reference proteome</keyword>
<proteinExistence type="predicted"/>
<dbReference type="GO" id="GO:0003677">
    <property type="term" value="F:DNA binding"/>
    <property type="evidence" value="ECO:0007669"/>
    <property type="project" value="UniProtKB-KW"/>
</dbReference>
<dbReference type="InterPro" id="IPR004875">
    <property type="entry name" value="DDE_SF_endonuclease_dom"/>
</dbReference>
<evidence type="ECO:0000256" key="1">
    <source>
        <dbReference type="ARBA" id="ARBA00004123"/>
    </source>
</evidence>
<dbReference type="PANTHER" id="PTHR19303">
    <property type="entry name" value="TRANSPOSON"/>
    <property type="match status" value="1"/>
</dbReference>
<evidence type="ECO:0000256" key="3">
    <source>
        <dbReference type="ARBA" id="ARBA00023242"/>
    </source>
</evidence>
<dbReference type="InterPro" id="IPR007889">
    <property type="entry name" value="HTH_Psq"/>
</dbReference>
<accession>A0A8S3XR75</accession>